<dbReference type="PRINTS" id="PR00038">
    <property type="entry name" value="HTHLUXR"/>
</dbReference>
<sequence length="149" mass="17102">TADDDLARDVTQESFIRLYERRADFNTNEQAKSFVYLTARNLCLDHLRHKSIEKEYLQQLPPLEEDPTVLKEITLQETLRILHAAIQHLPPQSKEIIKQSLNGKNNTEIAEILSVSVNTVKTLKKNAYSTLRRLLDTSSLAILSIFLDI</sequence>
<dbReference type="NCBIfam" id="TIGR02937">
    <property type="entry name" value="sigma70-ECF"/>
    <property type="match status" value="1"/>
</dbReference>
<name>A0A921H6H4_9BACT</name>
<dbReference type="InterPro" id="IPR036388">
    <property type="entry name" value="WH-like_DNA-bd_sf"/>
</dbReference>
<dbReference type="InterPro" id="IPR013325">
    <property type="entry name" value="RNA_pol_sigma_r2"/>
</dbReference>
<dbReference type="AlphaFoldDB" id="A0A921H6H4"/>
<dbReference type="PANTHER" id="PTHR43133:SF46">
    <property type="entry name" value="RNA POLYMERASE SIGMA-70 FACTOR ECF SUBFAMILY"/>
    <property type="match status" value="1"/>
</dbReference>
<dbReference type="InterPro" id="IPR007627">
    <property type="entry name" value="RNA_pol_sigma70_r2"/>
</dbReference>
<comment type="similarity">
    <text evidence="1">Belongs to the sigma-70 factor family. ECF subfamily.</text>
</comment>
<dbReference type="Pfam" id="PF04542">
    <property type="entry name" value="Sigma70_r2"/>
    <property type="match status" value="1"/>
</dbReference>
<dbReference type="InterPro" id="IPR039425">
    <property type="entry name" value="RNA_pol_sigma-70-like"/>
</dbReference>
<proteinExistence type="inferred from homology"/>
<protein>
    <submittedName>
        <fullName evidence="6">Sigma-70 family RNA polymerase sigma factor</fullName>
    </submittedName>
</protein>
<dbReference type="EMBL" id="DYVS01000174">
    <property type="protein sequence ID" value="HJF71102.1"/>
    <property type="molecule type" value="Genomic_DNA"/>
</dbReference>
<evidence type="ECO:0000259" key="5">
    <source>
        <dbReference type="SMART" id="SM00421"/>
    </source>
</evidence>
<keyword evidence="3" id="KW-0731">Sigma factor</keyword>
<keyword evidence="4" id="KW-0804">Transcription</keyword>
<feature type="domain" description="HTH luxR-type" evidence="5">
    <location>
        <begin position="86"/>
        <end position="144"/>
    </location>
</feature>
<dbReference type="SUPFAM" id="SSF88946">
    <property type="entry name" value="Sigma2 domain of RNA polymerase sigma factors"/>
    <property type="match status" value="1"/>
</dbReference>
<reference evidence="6" key="1">
    <citation type="journal article" date="2021" name="PeerJ">
        <title>Extensive microbial diversity within the chicken gut microbiome revealed by metagenomics and culture.</title>
        <authorList>
            <person name="Gilroy R."/>
            <person name="Ravi A."/>
            <person name="Getino M."/>
            <person name="Pursley I."/>
            <person name="Horton D.L."/>
            <person name="Alikhan N.F."/>
            <person name="Baker D."/>
            <person name="Gharbi K."/>
            <person name="Hall N."/>
            <person name="Watson M."/>
            <person name="Adriaenssens E.M."/>
            <person name="Foster-Nyarko E."/>
            <person name="Jarju S."/>
            <person name="Secka A."/>
            <person name="Antonio M."/>
            <person name="Oren A."/>
            <person name="Chaudhuri R.R."/>
            <person name="La Ragione R."/>
            <person name="Hildebrand F."/>
            <person name="Pallen M.J."/>
        </authorList>
    </citation>
    <scope>NUCLEOTIDE SEQUENCE</scope>
    <source>
        <strain evidence="6">6966</strain>
    </source>
</reference>
<reference evidence="6" key="2">
    <citation type="submission" date="2021-09" db="EMBL/GenBank/DDBJ databases">
        <authorList>
            <person name="Gilroy R."/>
        </authorList>
    </citation>
    <scope>NUCLEOTIDE SEQUENCE</scope>
    <source>
        <strain evidence="6">6966</strain>
    </source>
</reference>
<dbReference type="Pfam" id="PF08281">
    <property type="entry name" value="Sigma70_r4_2"/>
    <property type="match status" value="1"/>
</dbReference>
<dbReference type="InterPro" id="IPR000792">
    <property type="entry name" value="Tscrpt_reg_LuxR_C"/>
</dbReference>
<evidence type="ECO:0000313" key="6">
    <source>
        <dbReference type="EMBL" id="HJF71102.1"/>
    </source>
</evidence>
<dbReference type="Gene3D" id="1.10.10.10">
    <property type="entry name" value="Winged helix-like DNA-binding domain superfamily/Winged helix DNA-binding domain"/>
    <property type="match status" value="1"/>
</dbReference>
<dbReference type="PANTHER" id="PTHR43133">
    <property type="entry name" value="RNA POLYMERASE ECF-TYPE SIGMA FACTO"/>
    <property type="match status" value="1"/>
</dbReference>
<dbReference type="SUPFAM" id="SSF88659">
    <property type="entry name" value="Sigma3 and sigma4 domains of RNA polymerase sigma factors"/>
    <property type="match status" value="1"/>
</dbReference>
<evidence type="ECO:0000256" key="3">
    <source>
        <dbReference type="ARBA" id="ARBA00023082"/>
    </source>
</evidence>
<evidence type="ECO:0000256" key="2">
    <source>
        <dbReference type="ARBA" id="ARBA00023015"/>
    </source>
</evidence>
<accession>A0A921H6H4</accession>
<dbReference type="Gene3D" id="1.10.1740.10">
    <property type="match status" value="1"/>
</dbReference>
<dbReference type="SMART" id="SM00421">
    <property type="entry name" value="HTH_LUXR"/>
    <property type="match status" value="1"/>
</dbReference>
<keyword evidence="2" id="KW-0805">Transcription regulation</keyword>
<comment type="caution">
    <text evidence="6">The sequence shown here is derived from an EMBL/GenBank/DDBJ whole genome shotgun (WGS) entry which is preliminary data.</text>
</comment>
<evidence type="ECO:0000256" key="4">
    <source>
        <dbReference type="ARBA" id="ARBA00023163"/>
    </source>
</evidence>
<evidence type="ECO:0000313" key="7">
    <source>
        <dbReference type="Proteomes" id="UP000742098"/>
    </source>
</evidence>
<dbReference type="InterPro" id="IPR013249">
    <property type="entry name" value="RNA_pol_sigma70_r4_t2"/>
</dbReference>
<dbReference type="GO" id="GO:0016987">
    <property type="term" value="F:sigma factor activity"/>
    <property type="evidence" value="ECO:0007669"/>
    <property type="project" value="UniProtKB-KW"/>
</dbReference>
<gene>
    <name evidence="6" type="ORF">K8V05_10145</name>
</gene>
<dbReference type="InterPro" id="IPR014284">
    <property type="entry name" value="RNA_pol_sigma-70_dom"/>
</dbReference>
<dbReference type="InterPro" id="IPR013324">
    <property type="entry name" value="RNA_pol_sigma_r3/r4-like"/>
</dbReference>
<organism evidence="6 7">
    <name type="scientific">Butyricimonas virosa</name>
    <dbReference type="NCBI Taxonomy" id="544645"/>
    <lineage>
        <taxon>Bacteria</taxon>
        <taxon>Pseudomonadati</taxon>
        <taxon>Bacteroidota</taxon>
        <taxon>Bacteroidia</taxon>
        <taxon>Bacteroidales</taxon>
        <taxon>Odoribacteraceae</taxon>
        <taxon>Butyricimonas</taxon>
    </lineage>
</organism>
<dbReference type="GO" id="GO:0003677">
    <property type="term" value="F:DNA binding"/>
    <property type="evidence" value="ECO:0007669"/>
    <property type="project" value="InterPro"/>
</dbReference>
<dbReference type="Proteomes" id="UP000742098">
    <property type="component" value="Unassembled WGS sequence"/>
</dbReference>
<feature type="non-terminal residue" evidence="6">
    <location>
        <position position="1"/>
    </location>
</feature>
<evidence type="ECO:0000256" key="1">
    <source>
        <dbReference type="ARBA" id="ARBA00010641"/>
    </source>
</evidence>
<dbReference type="GO" id="GO:0006352">
    <property type="term" value="P:DNA-templated transcription initiation"/>
    <property type="evidence" value="ECO:0007669"/>
    <property type="project" value="InterPro"/>
</dbReference>